<dbReference type="InterPro" id="IPR029058">
    <property type="entry name" value="AB_hydrolase_fold"/>
</dbReference>
<comment type="caution">
    <text evidence="2">The sequence shown here is derived from an EMBL/GenBank/DDBJ whole genome shotgun (WGS) entry which is preliminary data.</text>
</comment>
<dbReference type="Gene3D" id="3.40.50.1820">
    <property type="entry name" value="alpha/beta hydrolase"/>
    <property type="match status" value="1"/>
</dbReference>
<organism evidence="2 3">
    <name type="scientific">Hufsiella ginkgonis</name>
    <dbReference type="NCBI Taxonomy" id="2695274"/>
    <lineage>
        <taxon>Bacteria</taxon>
        <taxon>Pseudomonadati</taxon>
        <taxon>Bacteroidota</taxon>
        <taxon>Sphingobacteriia</taxon>
        <taxon>Sphingobacteriales</taxon>
        <taxon>Sphingobacteriaceae</taxon>
        <taxon>Hufsiella</taxon>
    </lineage>
</organism>
<dbReference type="EMBL" id="WVHS01000003">
    <property type="protein sequence ID" value="MXV16607.1"/>
    <property type="molecule type" value="Genomic_DNA"/>
</dbReference>
<dbReference type="InterPro" id="IPR011225">
    <property type="entry name" value="IV_sec_VirJ"/>
</dbReference>
<evidence type="ECO:0000313" key="3">
    <source>
        <dbReference type="Proteomes" id="UP000451233"/>
    </source>
</evidence>
<reference evidence="2 3" key="1">
    <citation type="submission" date="2019-11" db="EMBL/GenBank/DDBJ databases">
        <title>Pedobacter sp. HMF7056 Genome sequencing and assembly.</title>
        <authorList>
            <person name="Kang H."/>
            <person name="Kim H."/>
            <person name="Joh K."/>
        </authorList>
    </citation>
    <scope>NUCLEOTIDE SEQUENCE [LARGE SCALE GENOMIC DNA]</scope>
    <source>
        <strain evidence="2 3">HMF7056</strain>
    </source>
</reference>
<sequence>MGNNEMRLVGKYILLAVTWLVSLGAAAAELPMVVTPAKVTKGGEMAVMFCGDGGWNTFDQQLADEFAKNGIPVAGINSLKYFWKAKSADQITGDVARVIEKYSALWKKDKVILVGYSFGADVMPFVYNRLAVNQKSLISGMALLSPSKDTDFEIHVSEMLHFGNKSAMRKYNVHEEIRKMEPLKPVCFFGRGEDTVPALFNNKYVCKLVYLEGGHHYEDATGTIVRSVAPND</sequence>
<evidence type="ECO:0000313" key="2">
    <source>
        <dbReference type="EMBL" id="MXV16607.1"/>
    </source>
</evidence>
<gene>
    <name evidence="2" type="ORF">GS398_14995</name>
</gene>
<feature type="domain" description="Bacterial virulence" evidence="1">
    <location>
        <begin position="45"/>
        <end position="227"/>
    </location>
</feature>
<name>A0A7K1Y0J6_9SPHI</name>
<dbReference type="PIRSF" id="PIRSF029063">
    <property type="entry name" value="IV_sec_VirJ"/>
    <property type="match status" value="1"/>
</dbReference>
<keyword evidence="3" id="KW-1185">Reference proteome</keyword>
<dbReference type="SUPFAM" id="SSF53474">
    <property type="entry name" value="alpha/beta-Hydrolases"/>
    <property type="match status" value="1"/>
</dbReference>
<dbReference type="RefSeq" id="WP_160907586.1">
    <property type="nucleotide sequence ID" value="NZ_WVHS01000003.1"/>
</dbReference>
<dbReference type="InterPro" id="IPR010333">
    <property type="entry name" value="VirJ"/>
</dbReference>
<dbReference type="AlphaFoldDB" id="A0A7K1Y0J6"/>
<dbReference type="Pfam" id="PF06057">
    <property type="entry name" value="VirJ"/>
    <property type="match status" value="1"/>
</dbReference>
<evidence type="ECO:0000259" key="1">
    <source>
        <dbReference type="Pfam" id="PF06057"/>
    </source>
</evidence>
<accession>A0A7K1Y0J6</accession>
<proteinExistence type="predicted"/>
<protein>
    <recommendedName>
        <fullName evidence="1">Bacterial virulence domain-containing protein</fullName>
    </recommendedName>
</protein>
<dbReference type="Proteomes" id="UP000451233">
    <property type="component" value="Unassembled WGS sequence"/>
</dbReference>